<keyword evidence="12" id="KW-0051">Antiviral defense</keyword>
<dbReference type="GO" id="GO:0005634">
    <property type="term" value="C:nucleus"/>
    <property type="evidence" value="ECO:0007669"/>
    <property type="project" value="TreeGrafter"/>
</dbReference>
<dbReference type="GO" id="GO:0005737">
    <property type="term" value="C:cytoplasm"/>
    <property type="evidence" value="ECO:0007669"/>
    <property type="project" value="TreeGrafter"/>
</dbReference>
<dbReference type="PANTHER" id="PTHR14950:SF37">
    <property type="entry name" value="ENDORIBONUCLEASE DICER"/>
    <property type="match status" value="1"/>
</dbReference>
<feature type="domain" description="RNase III" evidence="15">
    <location>
        <begin position="710"/>
        <end position="889"/>
    </location>
</feature>
<keyword evidence="11" id="KW-0694">RNA-binding</keyword>
<keyword evidence="9" id="KW-0067">ATP-binding</keyword>
<gene>
    <name evidence="16" type="ORF">N7494_001345</name>
</gene>
<dbReference type="Proteomes" id="UP001220324">
    <property type="component" value="Unassembled WGS sequence"/>
</dbReference>
<evidence type="ECO:0000256" key="2">
    <source>
        <dbReference type="ARBA" id="ARBA00001946"/>
    </source>
</evidence>
<name>A0AAD6D9E2_9EURO</name>
<evidence type="ECO:0000259" key="15">
    <source>
        <dbReference type="PROSITE" id="PS50142"/>
    </source>
</evidence>
<dbReference type="Gene3D" id="1.10.1520.10">
    <property type="entry name" value="Ribonuclease III domain"/>
    <property type="match status" value="2"/>
</dbReference>
<organism evidence="16 17">
    <name type="scientific">Penicillium frequentans</name>
    <dbReference type="NCBI Taxonomy" id="3151616"/>
    <lineage>
        <taxon>Eukaryota</taxon>
        <taxon>Fungi</taxon>
        <taxon>Dikarya</taxon>
        <taxon>Ascomycota</taxon>
        <taxon>Pezizomycotina</taxon>
        <taxon>Eurotiomycetes</taxon>
        <taxon>Eurotiomycetidae</taxon>
        <taxon>Eurotiales</taxon>
        <taxon>Aspergillaceae</taxon>
        <taxon>Penicillium</taxon>
    </lineage>
</organism>
<accession>A0AAD6D9E2</accession>
<dbReference type="GO" id="GO:0051607">
    <property type="term" value="P:defense response to virus"/>
    <property type="evidence" value="ECO:0007669"/>
    <property type="project" value="UniProtKB-KW"/>
</dbReference>
<evidence type="ECO:0000256" key="8">
    <source>
        <dbReference type="ARBA" id="ARBA00022806"/>
    </source>
</evidence>
<keyword evidence="17" id="KW-1185">Reference proteome</keyword>
<sequence>MDAMDETFHLERIFYFPSANKNIGAGSPMLQQLILCVPSHEQLKTESEADMVAFSGAGSRFCTKLLSDFVEQSCNIYEELGGCAADFFIDACVSQLRNLAGEVEMGGLNREDMGYILQVLAPIQMSDGTADASNSVVHFSSKFERLLQYLLKMDQSEFSGLIFVKEQTTVSVLTSLLSIHPSTKHRFRRDIQKDTVTEFINGLKNLIVATDELESLDVRCSLVVYFDKPSTLKSSVQRQGRVRHQKPRYAIMTSTFNDALPLRNASLGFNQDKEIPALVDCAEQWDPYVELSQAWLSLSPDFYQTDIEFFRSECLDEDLKISIVLPKLVTMPDTIPIYWNSETTLTAKFKPSTPLHSLKSDNLHLIRDITGIFFQAPSSRLQNPGRDYVVLFMPTLSLDQLQEWKNVNGGTQMLMEHYERDTSPIGIVRDTAKYSEPRLFRRWIRSGEGTKIRVETECETIPKRRNFLQPRTAAEARGEGPAKIFVIPAVGCTVDKLPAKKAMLGLLMSAILDRMEAIMVARRLNDTILKDVGIQNLNHVLTAITTPIAQASTDYQLYEFFGDSVLKFTVACQLFFRQPTWHEGCLSENRDKLVQNKHLAYAALNTGLDSFILAKRFTPKKWTAPLISERLNEPAEPGKSTAPRRTLSSKVLADVVEALVGAAFLDGGIHKAQACLHRFLPEIDIFTSDISSYVTPTTDSFRGERSLIDADSLASVIGYRFKNASLLTQALTHPSCEHDTSTQSYQRIEYLGDAVLDMLILPLLAAYTDQGEMSQGKMTLTKHSVVNANLLAFFCMGLSGTQNCMGVTHPSMICDSNELYLWRCLRFNGPTINFARQACLARFDDLRDEIAAKMQHGDYPWEPLTRLRPDKFMSDIMESVLGAIFIDSGGDLDQCRQFMERAGLLPYVRRILAEGVDVVHPRNMAQSLVKFEGTLVFKSRRVEKKGAPATYYCQALLNKEEIAAVEGCASSEEAEVRVAYLVIEKQSRV</sequence>
<dbReference type="AlphaFoldDB" id="A0AAD6D9E2"/>
<dbReference type="EMBL" id="JAQIZZ010000001">
    <property type="protein sequence ID" value="KAJ5557430.1"/>
    <property type="molecule type" value="Genomic_DNA"/>
</dbReference>
<evidence type="ECO:0000256" key="9">
    <source>
        <dbReference type="ARBA" id="ARBA00022840"/>
    </source>
</evidence>
<keyword evidence="3" id="KW-0930">Antiviral protein</keyword>
<evidence type="ECO:0000256" key="4">
    <source>
        <dbReference type="ARBA" id="ARBA00022723"/>
    </source>
</evidence>
<dbReference type="GO" id="GO:0030422">
    <property type="term" value="P:siRNA processing"/>
    <property type="evidence" value="ECO:0007669"/>
    <property type="project" value="TreeGrafter"/>
</dbReference>
<evidence type="ECO:0000256" key="7">
    <source>
        <dbReference type="ARBA" id="ARBA00022801"/>
    </source>
</evidence>
<dbReference type="SMART" id="SM00535">
    <property type="entry name" value="RIBOc"/>
    <property type="match status" value="2"/>
</dbReference>
<dbReference type="PANTHER" id="PTHR14950">
    <property type="entry name" value="DICER-RELATED"/>
    <property type="match status" value="1"/>
</dbReference>
<dbReference type="SUPFAM" id="SSF69065">
    <property type="entry name" value="RNase III domain-like"/>
    <property type="match status" value="2"/>
</dbReference>
<keyword evidence="7" id="KW-0378">Hydrolase</keyword>
<evidence type="ECO:0000256" key="10">
    <source>
        <dbReference type="ARBA" id="ARBA00022842"/>
    </source>
</evidence>
<dbReference type="CDD" id="cd00593">
    <property type="entry name" value="RIBOc"/>
    <property type="match status" value="2"/>
</dbReference>
<dbReference type="PROSITE" id="PS50142">
    <property type="entry name" value="RNASE_3_2"/>
    <property type="match status" value="2"/>
</dbReference>
<evidence type="ECO:0000256" key="14">
    <source>
        <dbReference type="ARBA" id="ARBA00025403"/>
    </source>
</evidence>
<proteinExistence type="predicted"/>
<protein>
    <recommendedName>
        <fullName evidence="15">RNase III domain-containing protein</fullName>
    </recommendedName>
</protein>
<reference evidence="16 17" key="1">
    <citation type="journal article" date="2023" name="IMA Fungus">
        <title>Comparative genomic study of the Penicillium genus elucidates a diverse pangenome and 15 lateral gene transfer events.</title>
        <authorList>
            <person name="Petersen C."/>
            <person name="Sorensen T."/>
            <person name="Nielsen M.R."/>
            <person name="Sondergaard T.E."/>
            <person name="Sorensen J.L."/>
            <person name="Fitzpatrick D.A."/>
            <person name="Frisvad J.C."/>
            <person name="Nielsen K.L."/>
        </authorList>
    </citation>
    <scope>NUCLEOTIDE SEQUENCE [LARGE SCALE GENOMIC DNA]</scope>
    <source>
        <strain evidence="16 17">IBT 35679</strain>
    </source>
</reference>
<keyword evidence="10" id="KW-0460">Magnesium</keyword>
<dbReference type="InterPro" id="IPR036389">
    <property type="entry name" value="RNase_III_sf"/>
</dbReference>
<comment type="cofactor">
    <cofactor evidence="2">
        <name>Mg(2+)</name>
        <dbReference type="ChEBI" id="CHEBI:18420"/>
    </cofactor>
</comment>
<dbReference type="GO" id="GO:0004525">
    <property type="term" value="F:ribonuclease III activity"/>
    <property type="evidence" value="ECO:0007669"/>
    <property type="project" value="InterPro"/>
</dbReference>
<evidence type="ECO:0000256" key="1">
    <source>
        <dbReference type="ARBA" id="ARBA00001936"/>
    </source>
</evidence>
<dbReference type="SUPFAM" id="SSF52540">
    <property type="entry name" value="P-loop containing nucleoside triphosphate hydrolases"/>
    <property type="match status" value="1"/>
</dbReference>
<dbReference type="GO" id="GO:0004386">
    <property type="term" value="F:helicase activity"/>
    <property type="evidence" value="ECO:0007669"/>
    <property type="project" value="UniProtKB-KW"/>
</dbReference>
<dbReference type="GO" id="GO:0005524">
    <property type="term" value="F:ATP binding"/>
    <property type="evidence" value="ECO:0007669"/>
    <property type="project" value="UniProtKB-KW"/>
</dbReference>
<dbReference type="InterPro" id="IPR000999">
    <property type="entry name" value="RNase_III_dom"/>
</dbReference>
<dbReference type="Pfam" id="PF00271">
    <property type="entry name" value="Helicase_C"/>
    <property type="match status" value="1"/>
</dbReference>
<keyword evidence="8" id="KW-0347">Helicase</keyword>
<evidence type="ECO:0000256" key="3">
    <source>
        <dbReference type="ARBA" id="ARBA00022721"/>
    </source>
</evidence>
<evidence type="ECO:0000256" key="11">
    <source>
        <dbReference type="ARBA" id="ARBA00022884"/>
    </source>
</evidence>
<dbReference type="GO" id="GO:0046872">
    <property type="term" value="F:metal ion binding"/>
    <property type="evidence" value="ECO:0007669"/>
    <property type="project" value="UniProtKB-KW"/>
</dbReference>
<evidence type="ECO:0000313" key="17">
    <source>
        <dbReference type="Proteomes" id="UP001220324"/>
    </source>
</evidence>
<evidence type="ECO:0000256" key="6">
    <source>
        <dbReference type="ARBA" id="ARBA00022741"/>
    </source>
</evidence>
<dbReference type="InterPro" id="IPR001650">
    <property type="entry name" value="Helicase_C-like"/>
</dbReference>
<evidence type="ECO:0000313" key="16">
    <source>
        <dbReference type="EMBL" id="KAJ5557430.1"/>
    </source>
</evidence>
<keyword evidence="13" id="KW-0464">Manganese</keyword>
<dbReference type="Gene3D" id="3.40.50.300">
    <property type="entry name" value="P-loop containing nucleotide triphosphate hydrolases"/>
    <property type="match status" value="1"/>
</dbReference>
<dbReference type="FunFam" id="1.10.1520.10:FF:000032">
    <property type="entry name" value="Dicer-like protein 2"/>
    <property type="match status" value="1"/>
</dbReference>
<comment type="caution">
    <text evidence="16">The sequence shown here is derived from an EMBL/GenBank/DDBJ whole genome shotgun (WGS) entry which is preliminary data.</text>
</comment>
<evidence type="ECO:0000256" key="13">
    <source>
        <dbReference type="ARBA" id="ARBA00023211"/>
    </source>
</evidence>
<comment type="cofactor">
    <cofactor evidence="1">
        <name>Mn(2+)</name>
        <dbReference type="ChEBI" id="CHEBI:29035"/>
    </cofactor>
</comment>
<keyword evidence="4" id="KW-0479">Metal-binding</keyword>
<dbReference type="InterPro" id="IPR027417">
    <property type="entry name" value="P-loop_NTPase"/>
</dbReference>
<keyword evidence="5" id="KW-0677">Repeat</keyword>
<dbReference type="GO" id="GO:0050688">
    <property type="term" value="P:regulation of defense response to virus"/>
    <property type="evidence" value="ECO:0007669"/>
    <property type="project" value="UniProtKB-KW"/>
</dbReference>
<feature type="domain" description="RNase III" evidence="15">
    <location>
        <begin position="521"/>
        <end position="668"/>
    </location>
</feature>
<evidence type="ECO:0000256" key="12">
    <source>
        <dbReference type="ARBA" id="ARBA00023118"/>
    </source>
</evidence>
<evidence type="ECO:0000256" key="5">
    <source>
        <dbReference type="ARBA" id="ARBA00022737"/>
    </source>
</evidence>
<dbReference type="GO" id="GO:0003723">
    <property type="term" value="F:RNA binding"/>
    <property type="evidence" value="ECO:0007669"/>
    <property type="project" value="UniProtKB-KW"/>
</dbReference>
<keyword evidence="6" id="KW-0547">Nucleotide-binding</keyword>
<comment type="function">
    <text evidence="14">Dicer-like endonuclease involved in cleaving double-stranded RNA in the RNA interference (RNAi) pathway. Produces 21 to 25 bp dsRNAs (siRNAs) which target the selective destruction of homologous RNAs leading to sequence-specific suppression of gene expression, called post-transcriptional gene silencing (PTGS). Part of a broad host defense response against viral infection and transposons.</text>
</comment>
<dbReference type="Pfam" id="PF00636">
    <property type="entry name" value="Ribonuclease_3"/>
    <property type="match status" value="2"/>
</dbReference>